<feature type="transmembrane region" description="Helical" evidence="7">
    <location>
        <begin position="21"/>
        <end position="43"/>
    </location>
</feature>
<dbReference type="Pfam" id="PF00005">
    <property type="entry name" value="ABC_tran"/>
    <property type="match status" value="1"/>
</dbReference>
<evidence type="ECO:0000256" key="4">
    <source>
        <dbReference type="ARBA" id="ARBA00022840"/>
    </source>
</evidence>
<dbReference type="Gene3D" id="3.40.50.300">
    <property type="entry name" value="P-loop containing nucleotide triphosphate hydrolases"/>
    <property type="match status" value="1"/>
</dbReference>
<keyword evidence="5 7" id="KW-1133">Transmembrane helix</keyword>
<dbReference type="Gene3D" id="1.20.1560.10">
    <property type="entry name" value="ABC transporter type 1, transmembrane domain"/>
    <property type="match status" value="1"/>
</dbReference>
<keyword evidence="2 7" id="KW-0812">Transmembrane</keyword>
<evidence type="ECO:0000256" key="3">
    <source>
        <dbReference type="ARBA" id="ARBA00022741"/>
    </source>
</evidence>
<keyword evidence="4 10" id="KW-0067">ATP-binding</keyword>
<accession>A0ABV5CBP0</accession>
<dbReference type="PANTHER" id="PTHR43394:SF1">
    <property type="entry name" value="ATP-BINDING CASSETTE SUB-FAMILY B MEMBER 10, MITOCHONDRIAL"/>
    <property type="match status" value="1"/>
</dbReference>
<evidence type="ECO:0000259" key="9">
    <source>
        <dbReference type="PROSITE" id="PS50929"/>
    </source>
</evidence>
<feature type="domain" description="ABC transporter" evidence="8">
    <location>
        <begin position="352"/>
        <end position="587"/>
    </location>
</feature>
<feature type="domain" description="ABC transmembrane type-1" evidence="9">
    <location>
        <begin position="21"/>
        <end position="319"/>
    </location>
</feature>
<dbReference type="InterPro" id="IPR003439">
    <property type="entry name" value="ABC_transporter-like_ATP-bd"/>
</dbReference>
<evidence type="ECO:0000313" key="10">
    <source>
        <dbReference type="EMBL" id="MFB5944968.1"/>
    </source>
</evidence>
<dbReference type="EMBL" id="JBBVGT010000002">
    <property type="protein sequence ID" value="MFB5944968.1"/>
    <property type="molecule type" value="Genomic_DNA"/>
</dbReference>
<keyword evidence="6 7" id="KW-0472">Membrane</keyword>
<protein>
    <submittedName>
        <fullName evidence="10">ABC transporter ATP-binding protein</fullName>
    </submittedName>
</protein>
<dbReference type="CDD" id="cd18541">
    <property type="entry name" value="ABC_6TM_TmrB_like"/>
    <property type="match status" value="1"/>
</dbReference>
<dbReference type="SUPFAM" id="SSF90123">
    <property type="entry name" value="ABC transporter transmembrane region"/>
    <property type="match status" value="1"/>
</dbReference>
<dbReference type="InterPro" id="IPR003593">
    <property type="entry name" value="AAA+_ATPase"/>
</dbReference>
<evidence type="ECO:0000259" key="8">
    <source>
        <dbReference type="PROSITE" id="PS50893"/>
    </source>
</evidence>
<dbReference type="InterPro" id="IPR011527">
    <property type="entry name" value="ABC1_TM_dom"/>
</dbReference>
<dbReference type="GO" id="GO:0005524">
    <property type="term" value="F:ATP binding"/>
    <property type="evidence" value="ECO:0007669"/>
    <property type="project" value="UniProtKB-KW"/>
</dbReference>
<evidence type="ECO:0000256" key="2">
    <source>
        <dbReference type="ARBA" id="ARBA00022692"/>
    </source>
</evidence>
<dbReference type="PROSITE" id="PS00211">
    <property type="entry name" value="ABC_TRANSPORTER_1"/>
    <property type="match status" value="1"/>
</dbReference>
<dbReference type="SUPFAM" id="SSF52540">
    <property type="entry name" value="P-loop containing nucleoside triphosphate hydrolases"/>
    <property type="match status" value="1"/>
</dbReference>
<reference evidence="10 11" key="1">
    <citation type="submission" date="2024-04" db="EMBL/GenBank/DDBJ databases">
        <title>Albibacterium profundi sp. nov., isolated from sediment of the Challenger Deep of Mariana Trench.</title>
        <authorList>
            <person name="Wang Y."/>
        </authorList>
    </citation>
    <scope>NUCLEOTIDE SEQUENCE [LARGE SCALE GENOMIC DNA]</scope>
    <source>
        <strain evidence="10 11">RHL897</strain>
    </source>
</reference>
<sequence>MKYLSYLNKYFYKYKWRLIPGVLFVIASNYFGILPAQVIRVAFDLVKENISLYQIFEGFNRQQEIYQIFGYSLLLFGAAVLILALIRGLFLFLMRQTIILTSRHIEYDLKNEIYAHYQKLDMAFYRRNNTGDLMNRATEDVGRVRGYLGPAVMYSINTVVLTIMVIIAMLQVNKTLTFYALLPIPILTIVILFINKIINIRSENIQKQLSVLSNFVQETFSGIRVIKSYNREEKKASDFLDESNTYKDVSISLVKAQAIFFPLILLLVGLSTILTVYVGGQEVIKGTISSGNIAEFIVYVNQLTFPAMALAWVNSLIQRAAASQKRINEFLETKPDIYNENDGIRKKLEGKIAFKNVVFTYPDTGITALDDISFNVNQGEILAILGKTGSGKSTIAALLMRMYNLNAGKITIDDVDITEYNLQYYREQIGYVPQDVFLFSDTIARNIAFGQNTEDEEKIKWAARSAAVYDNIMNFDKGFQTAIGERGITLSGGQKQRISIARALVKDPEILIFDDCLSAVDTKTEEEILNQLGKIMQGKTSILISHRVSTVKNADKIILLEAGKIVEKGNHDQLIALGGKYFELYEKQKLDEETVVN</sequence>
<dbReference type="InterPro" id="IPR039421">
    <property type="entry name" value="Type_1_exporter"/>
</dbReference>
<dbReference type="InterPro" id="IPR027417">
    <property type="entry name" value="P-loop_NTPase"/>
</dbReference>
<evidence type="ECO:0000256" key="7">
    <source>
        <dbReference type="SAM" id="Phobius"/>
    </source>
</evidence>
<feature type="transmembrane region" description="Helical" evidence="7">
    <location>
        <begin position="298"/>
        <end position="317"/>
    </location>
</feature>
<gene>
    <name evidence="10" type="ORF">WKR92_03905</name>
</gene>
<evidence type="ECO:0000256" key="6">
    <source>
        <dbReference type="ARBA" id="ARBA00023136"/>
    </source>
</evidence>
<name>A0ABV5CBP0_9SPHI</name>
<keyword evidence="11" id="KW-1185">Reference proteome</keyword>
<evidence type="ECO:0000313" key="11">
    <source>
        <dbReference type="Proteomes" id="UP001580928"/>
    </source>
</evidence>
<dbReference type="Pfam" id="PF00664">
    <property type="entry name" value="ABC_membrane"/>
    <property type="match status" value="1"/>
</dbReference>
<dbReference type="InterPro" id="IPR036640">
    <property type="entry name" value="ABC1_TM_sf"/>
</dbReference>
<dbReference type="PROSITE" id="PS50929">
    <property type="entry name" value="ABC_TM1F"/>
    <property type="match status" value="1"/>
</dbReference>
<feature type="transmembrane region" description="Helical" evidence="7">
    <location>
        <begin position="259"/>
        <end position="278"/>
    </location>
</feature>
<proteinExistence type="predicted"/>
<comment type="caution">
    <text evidence="10">The sequence shown here is derived from an EMBL/GenBank/DDBJ whole genome shotgun (WGS) entry which is preliminary data.</text>
</comment>
<feature type="transmembrane region" description="Helical" evidence="7">
    <location>
        <begin position="151"/>
        <end position="170"/>
    </location>
</feature>
<dbReference type="Proteomes" id="UP001580928">
    <property type="component" value="Unassembled WGS sequence"/>
</dbReference>
<keyword evidence="3" id="KW-0547">Nucleotide-binding</keyword>
<evidence type="ECO:0000256" key="1">
    <source>
        <dbReference type="ARBA" id="ARBA00004651"/>
    </source>
</evidence>
<dbReference type="SMART" id="SM00382">
    <property type="entry name" value="AAA"/>
    <property type="match status" value="1"/>
</dbReference>
<dbReference type="RefSeq" id="WP_375556526.1">
    <property type="nucleotide sequence ID" value="NZ_JBBVGT010000002.1"/>
</dbReference>
<comment type="subcellular location">
    <subcellularLocation>
        <location evidence="1">Cell membrane</location>
        <topology evidence="1">Multi-pass membrane protein</topology>
    </subcellularLocation>
</comment>
<evidence type="ECO:0000256" key="5">
    <source>
        <dbReference type="ARBA" id="ARBA00022989"/>
    </source>
</evidence>
<dbReference type="PROSITE" id="PS50893">
    <property type="entry name" value="ABC_TRANSPORTER_2"/>
    <property type="match status" value="1"/>
</dbReference>
<dbReference type="InterPro" id="IPR017871">
    <property type="entry name" value="ABC_transporter-like_CS"/>
</dbReference>
<feature type="transmembrane region" description="Helical" evidence="7">
    <location>
        <begin position="68"/>
        <end position="93"/>
    </location>
</feature>
<dbReference type="PANTHER" id="PTHR43394">
    <property type="entry name" value="ATP-DEPENDENT PERMEASE MDL1, MITOCHONDRIAL"/>
    <property type="match status" value="1"/>
</dbReference>
<feature type="transmembrane region" description="Helical" evidence="7">
    <location>
        <begin position="176"/>
        <end position="198"/>
    </location>
</feature>
<organism evidence="10 11">
    <name type="scientific">Albibacterium profundi</name>
    <dbReference type="NCBI Taxonomy" id="3134906"/>
    <lineage>
        <taxon>Bacteria</taxon>
        <taxon>Pseudomonadati</taxon>
        <taxon>Bacteroidota</taxon>
        <taxon>Sphingobacteriia</taxon>
        <taxon>Sphingobacteriales</taxon>
        <taxon>Sphingobacteriaceae</taxon>
        <taxon>Albibacterium</taxon>
    </lineage>
</organism>